<comment type="subunit">
    <text evidence="22">Component of the BAG6/BAT3 complex, also named BAT3 complex, at least composed of BAG6, UBL4A and GET4/TRC35. Interacts with GET4; the interaction is direct and localizes BAG6 in the cytosol. Interacts with UBL4A; the interaction is direct and required for UBL4A protein stability. Interacts with AIFM1. Interacts with HSPA2. Interacts with CTCFL. Interacts with p300/EP300. Interacts (via ubiquitin-like domain) with RNF126; required for BAG6-dependent ubiquitination of proteins mislocalized to the cytosol. Interacts (via ubiquitin-like domain) with SGTA; SGTA competes with RNF126 by binding the same region of BAG6, thereby promoting deubiquitination of BAG6-target proteins and rescuing them from degradation. Interacts with ricin A chain. Interacts with VCP and AMFR; both form the VCP/p97-AMFR/gp78 complex. Interacts with SYVN1. Interacts with USP13; the interaction is direct and may mediate UBL4A deubiquitination. Interacts with ZFAND2B. Interacts with KPNA2. Interacts with UBQLN4.</text>
</comment>
<dbReference type="Proteomes" id="UP001642483">
    <property type="component" value="Unassembled WGS sequence"/>
</dbReference>
<comment type="function">
    <text evidence="21">Involved in DNA damage-induced apoptosis: following DNA damage, accumulates in the nucleus and forms a complex with p300/EP300, enhancing p300/EP300-mediated p53/TP53 acetylation leading to increase p53/TP53 transcriptional activity. When nuclear, may also act as a component of some chromatin regulator complex that regulates histone 3 'Lys-4' dimethylation (H3K4me2).</text>
</comment>
<keyword evidence="13" id="KW-0156">Chromatin regulator</keyword>
<feature type="compositionally biased region" description="Polar residues" evidence="23">
    <location>
        <begin position="460"/>
        <end position="496"/>
    </location>
</feature>
<keyword evidence="16" id="KW-0007">Acetylation</keyword>
<feature type="region of interest" description="Disordered" evidence="23">
    <location>
        <begin position="244"/>
        <end position="293"/>
    </location>
</feature>
<evidence type="ECO:0000256" key="18">
    <source>
        <dbReference type="ARBA" id="ARBA00023242"/>
    </source>
</evidence>
<dbReference type="InterPro" id="IPR021925">
    <property type="entry name" value="BAG6"/>
</dbReference>
<keyword evidence="10" id="KW-0053">Apoptosis</keyword>
<evidence type="ECO:0000256" key="13">
    <source>
        <dbReference type="ARBA" id="ARBA00022853"/>
    </source>
</evidence>
<feature type="compositionally biased region" description="Polar residues" evidence="23">
    <location>
        <begin position="157"/>
        <end position="167"/>
    </location>
</feature>
<keyword evidence="11" id="KW-0677">Repeat</keyword>
<feature type="compositionally biased region" description="Low complexity" evidence="23">
    <location>
        <begin position="547"/>
        <end position="557"/>
    </location>
</feature>
<organism evidence="25 26">
    <name type="scientific">Clavelina lepadiformis</name>
    <name type="common">Light-bulb sea squirt</name>
    <name type="synonym">Ascidia lepadiformis</name>
    <dbReference type="NCBI Taxonomy" id="159417"/>
    <lineage>
        <taxon>Eukaryota</taxon>
        <taxon>Metazoa</taxon>
        <taxon>Chordata</taxon>
        <taxon>Tunicata</taxon>
        <taxon>Ascidiacea</taxon>
        <taxon>Aplousobranchia</taxon>
        <taxon>Clavelinidae</taxon>
        <taxon>Clavelina</taxon>
    </lineage>
</organism>
<dbReference type="CDD" id="cd01809">
    <property type="entry name" value="Ubl_BAG6"/>
    <property type="match status" value="1"/>
</dbReference>
<feature type="region of interest" description="Disordered" evidence="23">
    <location>
        <begin position="157"/>
        <end position="183"/>
    </location>
</feature>
<evidence type="ECO:0000256" key="2">
    <source>
        <dbReference type="ARBA" id="ARBA00004123"/>
    </source>
</evidence>
<proteinExistence type="predicted"/>
<dbReference type="Pfam" id="PF12057">
    <property type="entry name" value="BAG6"/>
    <property type="match status" value="1"/>
</dbReference>
<feature type="compositionally biased region" description="Low complexity" evidence="23">
    <location>
        <begin position="252"/>
        <end position="285"/>
    </location>
</feature>
<feature type="region of interest" description="Disordered" evidence="23">
    <location>
        <begin position="1178"/>
        <end position="1216"/>
    </location>
</feature>
<dbReference type="SMART" id="SM00213">
    <property type="entry name" value="UBQ"/>
    <property type="match status" value="1"/>
</dbReference>
<evidence type="ECO:0000256" key="3">
    <source>
        <dbReference type="ARBA" id="ARBA00004514"/>
    </source>
</evidence>
<feature type="region of interest" description="Disordered" evidence="23">
    <location>
        <begin position="210"/>
        <end position="232"/>
    </location>
</feature>
<evidence type="ECO:0000256" key="10">
    <source>
        <dbReference type="ARBA" id="ARBA00022703"/>
    </source>
</evidence>
<feature type="compositionally biased region" description="Low complexity" evidence="23">
    <location>
        <begin position="659"/>
        <end position="739"/>
    </location>
</feature>
<feature type="compositionally biased region" description="Low complexity" evidence="23">
    <location>
        <begin position="761"/>
        <end position="792"/>
    </location>
</feature>
<evidence type="ECO:0000256" key="12">
    <source>
        <dbReference type="ARBA" id="ARBA00022782"/>
    </source>
</evidence>
<keyword evidence="6" id="KW-0813">Transport</keyword>
<feature type="region of interest" description="Disordered" evidence="23">
    <location>
        <begin position="547"/>
        <end position="572"/>
    </location>
</feature>
<feature type="compositionally biased region" description="Low complexity" evidence="23">
    <location>
        <begin position="219"/>
        <end position="232"/>
    </location>
</feature>
<dbReference type="Pfam" id="PF00240">
    <property type="entry name" value="ubiquitin"/>
    <property type="match status" value="1"/>
</dbReference>
<feature type="region of interest" description="Disordered" evidence="23">
    <location>
        <begin position="885"/>
        <end position="921"/>
    </location>
</feature>
<keyword evidence="26" id="KW-1185">Reference proteome</keyword>
<evidence type="ECO:0000256" key="8">
    <source>
        <dbReference type="ARBA" id="ARBA00022525"/>
    </source>
</evidence>
<dbReference type="PANTHER" id="PTHR15204">
    <property type="entry name" value="LARGE PROLINE-RICH PROTEIN BAG6"/>
    <property type="match status" value="1"/>
</dbReference>
<dbReference type="PANTHER" id="PTHR15204:SF0">
    <property type="entry name" value="LARGE PROLINE-RICH PROTEIN BAG6"/>
    <property type="match status" value="1"/>
</dbReference>
<evidence type="ECO:0000256" key="9">
    <source>
        <dbReference type="ARBA" id="ARBA00022553"/>
    </source>
</evidence>
<feature type="region of interest" description="Disordered" evidence="23">
    <location>
        <begin position="457"/>
        <end position="496"/>
    </location>
</feature>
<dbReference type="EMBL" id="CAWYQH010000002">
    <property type="protein sequence ID" value="CAK8673633.1"/>
    <property type="molecule type" value="Genomic_DNA"/>
</dbReference>
<keyword evidence="15" id="KW-0744">Spermatogenesis</keyword>
<evidence type="ECO:0000256" key="4">
    <source>
        <dbReference type="ARBA" id="ARBA00004550"/>
    </source>
</evidence>
<evidence type="ECO:0000256" key="11">
    <source>
        <dbReference type="ARBA" id="ARBA00022737"/>
    </source>
</evidence>
<evidence type="ECO:0000256" key="23">
    <source>
        <dbReference type="SAM" id="MobiDB-lite"/>
    </source>
</evidence>
<evidence type="ECO:0000256" key="15">
    <source>
        <dbReference type="ARBA" id="ARBA00022871"/>
    </source>
</evidence>
<keyword evidence="7" id="KW-0963">Cytoplasm</keyword>
<evidence type="ECO:0000256" key="6">
    <source>
        <dbReference type="ARBA" id="ARBA00022448"/>
    </source>
</evidence>
<name>A0ABP0F4J3_CLALP</name>
<accession>A0ABP0F4J3</accession>
<evidence type="ECO:0000256" key="17">
    <source>
        <dbReference type="ARBA" id="ARBA00023186"/>
    </source>
</evidence>
<feature type="region of interest" description="Disordered" evidence="23">
    <location>
        <begin position="76"/>
        <end position="102"/>
    </location>
</feature>
<evidence type="ECO:0000256" key="19">
    <source>
        <dbReference type="ARBA" id="ARBA00029739"/>
    </source>
</evidence>
<dbReference type="InterPro" id="IPR029071">
    <property type="entry name" value="Ubiquitin-like_domsf"/>
</dbReference>
<gene>
    <name evidence="25" type="ORF">CVLEPA_LOCUS3402</name>
</gene>
<evidence type="ECO:0000313" key="26">
    <source>
        <dbReference type="Proteomes" id="UP001642483"/>
    </source>
</evidence>
<feature type="region of interest" description="Disordered" evidence="23">
    <location>
        <begin position="655"/>
        <end position="739"/>
    </location>
</feature>
<evidence type="ECO:0000256" key="16">
    <source>
        <dbReference type="ARBA" id="ARBA00022990"/>
    </source>
</evidence>
<keyword evidence="8" id="KW-0964">Secreted</keyword>
<evidence type="ECO:0000256" key="20">
    <source>
        <dbReference type="ARBA" id="ARBA00030033"/>
    </source>
</evidence>
<evidence type="ECO:0000256" key="14">
    <source>
        <dbReference type="ARBA" id="ARBA00022859"/>
    </source>
</evidence>
<feature type="region of interest" description="Disordered" evidence="23">
    <location>
        <begin position="761"/>
        <end position="851"/>
    </location>
</feature>
<evidence type="ECO:0000313" key="25">
    <source>
        <dbReference type="EMBL" id="CAK8673633.1"/>
    </source>
</evidence>
<comment type="function">
    <text evidence="1">Released extracellularly via exosomes, it is a ligand of the natural killer/NK cells receptor NCR3 and stimulates NK cells cytotoxicity. It may thereby trigger NK cells cytotoxicity against neighboring tumor cells and immature myeloid dendritic cells (DC).</text>
</comment>
<dbReference type="SUPFAM" id="SSF54236">
    <property type="entry name" value="Ubiquitin-like"/>
    <property type="match status" value="1"/>
</dbReference>
<feature type="compositionally biased region" description="Low complexity" evidence="23">
    <location>
        <begin position="1201"/>
        <end position="1210"/>
    </location>
</feature>
<evidence type="ECO:0000256" key="21">
    <source>
        <dbReference type="ARBA" id="ARBA00046003"/>
    </source>
</evidence>
<protein>
    <recommendedName>
        <fullName evidence="5">Large proline-rich protein BAG6</fullName>
    </recommendedName>
    <alternativeName>
        <fullName evidence="20">BCL2-associated athanogene 6</fullName>
    </alternativeName>
    <alternativeName>
        <fullName evidence="19">HLA-B-associated transcript 3</fullName>
    </alternativeName>
</protein>
<dbReference type="InterPro" id="IPR000626">
    <property type="entry name" value="Ubiquitin-like_dom"/>
</dbReference>
<feature type="compositionally biased region" description="Basic and acidic residues" evidence="23">
    <location>
        <begin position="794"/>
        <end position="823"/>
    </location>
</feature>
<evidence type="ECO:0000256" key="5">
    <source>
        <dbReference type="ARBA" id="ARBA00021614"/>
    </source>
</evidence>
<feature type="compositionally biased region" description="Low complexity" evidence="23">
    <location>
        <begin position="82"/>
        <end position="102"/>
    </location>
</feature>
<feature type="compositionally biased region" description="Basic and acidic residues" evidence="23">
    <location>
        <begin position="837"/>
        <end position="847"/>
    </location>
</feature>
<evidence type="ECO:0000259" key="24">
    <source>
        <dbReference type="PROSITE" id="PS50053"/>
    </source>
</evidence>
<keyword evidence="12" id="KW-0221">Differentiation</keyword>
<keyword evidence="14" id="KW-0391">Immunity</keyword>
<keyword evidence="18" id="KW-0539">Nucleus</keyword>
<evidence type="ECO:0000256" key="1">
    <source>
        <dbReference type="ARBA" id="ARBA00002067"/>
    </source>
</evidence>
<sequence length="1262" mass="134301">MLSITVKTMDSQSRQFDIEENITVKDFKNHIQSSVNVPANQQRLIYQGRVLADDFKLSKDHDGKVFHLVQRIPVGVTSGGASSTSSTSTTSSSQTNQQTNTNTYNPAQLSQMIFQQAMGGLMNATNLTAPNASNRNLPGEQMFNIHIEMNTTQAPGSVTRATTNTTAVPGRPRNQRAGHSAPRQELQALDRIFTHLDTVLGELERLNYEVPSAEQQSTSAPKSSAGEESEAGQGEVFANDFDQPEVTDEPMDASSDATSSDASESPASSTTSGPAQPEPASASSAGRSTCVNHPSLGELGTHFQRMLDMQRRMEPYLNRLVEFLNTDPAFSSTQSPEYHSTARMLTLTLQTQQMMADIQRRLSRVVIPLGRTPPRSMLLRGPPGVMHPPRGAVRAVNLVQGGAAIPGMQSTPASAPRQQPAPRFSAHIRPPMPFAGVHVHPPLIPPMPPGMQVRVMRTPAPSNAPTGSFGNVPTATNTGSARANSQSSGGTTGASINPATTAAAVGAGMNQQTGTRVDVAPPVYTVQINASIQPHVVISVMPNATVSSTSTTTSASTRNFNQQPNQASTGLPGAPTSVPGNTSFSGNVPNIPGVPQDVLSSLFQSIARPGEQGGPAPTAQGFLVVGPPGGENQIVQDVSNIIGHTVMNVMQSTLSGANSSEPTTGSTTTVSSTQTRRADSSAYTQTTSTTASQSSSSQTSIATNNNSSQTPSAKADTSSVSGTTATTTSTTSAPLASTKNLSPTASIASTMAASTSSAPTAATAAPSSSASIPSLATSSESSKSASSVSVSTFADERNGKEPKKGKPADKKSDKAAPKEDQSRSKSPPRPTRPRRVPRAENFSDRTPEQQVEDLTEIIVSHGGGENAGAALRELLNLQTRMSGGPDVARVLGQDRRSQPRVAPRSTRSAAENRMPGQSHSREVEVLARALAPGHKSHIDKDIPAKEFIRLLGYDVPDLTSDKNSLVAKIMDTIAAELTCTEIVGIVKDDPEPLNRIRPILKKLYSAEFFGGRDPTCVEDIEAFPTSLREAINDYVNVFFETAKGKPDYDVVESNLSFFRHAFKKALGILYLSGNKSFANDMSQHIRFVIAAWVALNDFILIGGKTQLTPLLKNYKYFQPNDAAVIRLIEAFYVEGVKAPLENFMDYLLSFATITPEQRNKFVRKLPSAQQDAMVVDVPSTSTGADKKGEHKNSVQSDGDDSTSAAAATTSDTDEDWKKVVPAEWVDTIASDVEKQKNLTPQLPFSDAYKAGMPANKRRKPLN</sequence>
<feature type="region of interest" description="Disordered" evidence="23">
    <location>
        <begin position="1230"/>
        <end position="1262"/>
    </location>
</feature>
<reference evidence="25 26" key="1">
    <citation type="submission" date="2024-02" db="EMBL/GenBank/DDBJ databases">
        <authorList>
            <person name="Daric V."/>
            <person name="Darras S."/>
        </authorList>
    </citation>
    <scope>NUCLEOTIDE SEQUENCE [LARGE SCALE GENOMIC DNA]</scope>
</reference>
<keyword evidence="9" id="KW-0597">Phosphoprotein</keyword>
<dbReference type="InterPro" id="IPR019954">
    <property type="entry name" value="Ubiquitin_CS"/>
</dbReference>
<dbReference type="PROSITE" id="PS00299">
    <property type="entry name" value="UBIQUITIN_1"/>
    <property type="match status" value="1"/>
</dbReference>
<keyword evidence="17" id="KW-0143">Chaperone</keyword>
<comment type="subcellular location">
    <subcellularLocation>
        <location evidence="3">Cytoplasm</location>
        <location evidence="3">Cytosol</location>
    </subcellularLocation>
    <subcellularLocation>
        <location evidence="2">Nucleus</location>
    </subcellularLocation>
    <subcellularLocation>
        <location evidence="4">Secreted</location>
        <location evidence="4">Extracellular exosome</location>
    </subcellularLocation>
</comment>
<evidence type="ECO:0000256" key="7">
    <source>
        <dbReference type="ARBA" id="ARBA00022490"/>
    </source>
</evidence>
<evidence type="ECO:0000256" key="22">
    <source>
        <dbReference type="ARBA" id="ARBA00046936"/>
    </source>
</evidence>
<dbReference type="Gene3D" id="3.10.20.90">
    <property type="entry name" value="Phosphatidylinositol 3-kinase Catalytic Subunit, Chain A, domain 1"/>
    <property type="match status" value="1"/>
</dbReference>
<feature type="domain" description="Ubiquitin-like" evidence="24">
    <location>
        <begin position="2"/>
        <end position="59"/>
    </location>
</feature>
<comment type="caution">
    <text evidence="25">The sequence shown here is derived from an EMBL/GenBank/DDBJ whole genome shotgun (WGS) entry which is preliminary data.</text>
</comment>
<feature type="compositionally biased region" description="Polar residues" evidence="23">
    <location>
        <begin position="558"/>
        <end position="569"/>
    </location>
</feature>
<dbReference type="PROSITE" id="PS50053">
    <property type="entry name" value="UBIQUITIN_2"/>
    <property type="match status" value="1"/>
</dbReference>